<comment type="caution">
    <text evidence="16">The sequence shown here is derived from an EMBL/GenBank/DDBJ whole genome shotgun (WGS) entry which is preliminary data.</text>
</comment>
<dbReference type="GO" id="GO:0034039">
    <property type="term" value="F:8-oxo-7,8-dihydroguanine DNA N-glycosylase activity"/>
    <property type="evidence" value="ECO:0007669"/>
    <property type="project" value="TreeGrafter"/>
</dbReference>
<keyword evidence="9" id="KW-0378">Hydrolase</keyword>
<dbReference type="CDD" id="cd00056">
    <property type="entry name" value="ENDO3c"/>
    <property type="match status" value="1"/>
</dbReference>
<dbReference type="GO" id="GO:0032357">
    <property type="term" value="F:oxidized purine DNA binding"/>
    <property type="evidence" value="ECO:0007669"/>
    <property type="project" value="TreeGrafter"/>
</dbReference>
<evidence type="ECO:0000313" key="16">
    <source>
        <dbReference type="EMBL" id="GIM07001.1"/>
    </source>
</evidence>
<proteinExistence type="inferred from homology"/>
<dbReference type="InterPro" id="IPR044298">
    <property type="entry name" value="MIG/MutY"/>
</dbReference>
<dbReference type="InterPro" id="IPR023170">
    <property type="entry name" value="HhH_base_excis_C"/>
</dbReference>
<dbReference type="Proteomes" id="UP000722791">
    <property type="component" value="Unassembled WGS sequence"/>
</dbReference>
<keyword evidence="11" id="KW-0411">Iron-sulfur</keyword>
<dbReference type="FunFam" id="1.10.340.30:FF:000002">
    <property type="entry name" value="Adenine DNA glycosylase"/>
    <property type="match status" value="1"/>
</dbReference>
<comment type="similarity">
    <text evidence="3">Belongs to the Nth/MutY family.</text>
</comment>
<evidence type="ECO:0000259" key="15">
    <source>
        <dbReference type="SMART" id="SM00478"/>
    </source>
</evidence>
<evidence type="ECO:0000313" key="17">
    <source>
        <dbReference type="Proteomes" id="UP000722791"/>
    </source>
</evidence>
<evidence type="ECO:0000256" key="11">
    <source>
        <dbReference type="ARBA" id="ARBA00023014"/>
    </source>
</evidence>
<evidence type="ECO:0000256" key="14">
    <source>
        <dbReference type="SAM" id="MobiDB-lite"/>
    </source>
</evidence>
<evidence type="ECO:0000256" key="9">
    <source>
        <dbReference type="ARBA" id="ARBA00022801"/>
    </source>
</evidence>
<dbReference type="EMBL" id="BNCQ01000023">
    <property type="protein sequence ID" value="GIM07001.1"/>
    <property type="molecule type" value="Genomic_DNA"/>
</dbReference>
<dbReference type="Pfam" id="PF00730">
    <property type="entry name" value="HhH-GPD"/>
    <property type="match status" value="1"/>
</dbReference>
<accession>A0A8J4LRJ2</accession>
<keyword evidence="10" id="KW-0408">Iron</keyword>
<protein>
    <recommendedName>
        <fullName evidence="5">Adenine DNA glycosylase</fullName>
        <ecNumber evidence="4">3.2.2.31</ecNumber>
    </recommendedName>
</protein>
<name>A0A8J4LRJ2_9CHLO</name>
<dbReference type="GO" id="GO:0000701">
    <property type="term" value="F:purine-specific mismatch base pair DNA N-glycosylase activity"/>
    <property type="evidence" value="ECO:0007669"/>
    <property type="project" value="UniProtKB-EC"/>
</dbReference>
<keyword evidence="7" id="KW-0479">Metal-binding</keyword>
<evidence type="ECO:0000256" key="1">
    <source>
        <dbReference type="ARBA" id="ARBA00000843"/>
    </source>
</evidence>
<dbReference type="GO" id="GO:0006284">
    <property type="term" value="P:base-excision repair"/>
    <property type="evidence" value="ECO:0007669"/>
    <property type="project" value="InterPro"/>
</dbReference>
<evidence type="ECO:0000256" key="13">
    <source>
        <dbReference type="ARBA" id="ARBA00023295"/>
    </source>
</evidence>
<dbReference type="AlphaFoldDB" id="A0A8J4LRJ2"/>
<dbReference type="PANTHER" id="PTHR42944:SF1">
    <property type="entry name" value="ADENINE DNA GLYCOSYLASE"/>
    <property type="match status" value="1"/>
</dbReference>
<evidence type="ECO:0000256" key="7">
    <source>
        <dbReference type="ARBA" id="ARBA00022723"/>
    </source>
</evidence>
<evidence type="ECO:0000256" key="8">
    <source>
        <dbReference type="ARBA" id="ARBA00022763"/>
    </source>
</evidence>
<dbReference type="InterPro" id="IPR011257">
    <property type="entry name" value="DNA_glycosylase"/>
</dbReference>
<dbReference type="GO" id="GO:0051539">
    <property type="term" value="F:4 iron, 4 sulfur cluster binding"/>
    <property type="evidence" value="ECO:0007669"/>
    <property type="project" value="UniProtKB-KW"/>
</dbReference>
<feature type="non-terminal residue" evidence="16">
    <location>
        <position position="1"/>
    </location>
</feature>
<dbReference type="SMART" id="SM00478">
    <property type="entry name" value="ENDO3c"/>
    <property type="match status" value="1"/>
</dbReference>
<evidence type="ECO:0000256" key="10">
    <source>
        <dbReference type="ARBA" id="ARBA00023004"/>
    </source>
</evidence>
<organism evidence="16 17">
    <name type="scientific">Volvox reticuliferus</name>
    <dbReference type="NCBI Taxonomy" id="1737510"/>
    <lineage>
        <taxon>Eukaryota</taxon>
        <taxon>Viridiplantae</taxon>
        <taxon>Chlorophyta</taxon>
        <taxon>core chlorophytes</taxon>
        <taxon>Chlorophyceae</taxon>
        <taxon>CS clade</taxon>
        <taxon>Chlamydomonadales</taxon>
        <taxon>Volvocaceae</taxon>
        <taxon>Volvox</taxon>
    </lineage>
</organism>
<dbReference type="GO" id="GO:0046872">
    <property type="term" value="F:metal ion binding"/>
    <property type="evidence" value="ECO:0007669"/>
    <property type="project" value="UniProtKB-KW"/>
</dbReference>
<feature type="region of interest" description="Disordered" evidence="14">
    <location>
        <begin position="83"/>
        <end position="116"/>
    </location>
</feature>
<dbReference type="GO" id="GO:0035485">
    <property type="term" value="F:adenine/guanine mispair binding"/>
    <property type="evidence" value="ECO:0007669"/>
    <property type="project" value="TreeGrafter"/>
</dbReference>
<feature type="region of interest" description="Disordered" evidence="14">
    <location>
        <begin position="1"/>
        <end position="20"/>
    </location>
</feature>
<keyword evidence="12" id="KW-0234">DNA repair</keyword>
<keyword evidence="13" id="KW-0326">Glycosidase</keyword>
<evidence type="ECO:0000256" key="2">
    <source>
        <dbReference type="ARBA" id="ARBA00001966"/>
    </source>
</evidence>
<dbReference type="Gene3D" id="1.10.1670.10">
    <property type="entry name" value="Helix-hairpin-Helix base-excision DNA repair enzymes (C-terminal)"/>
    <property type="match status" value="1"/>
</dbReference>
<dbReference type="EC" id="3.2.2.31" evidence="4"/>
<dbReference type="InterPro" id="IPR003265">
    <property type="entry name" value="HhH-GPD_domain"/>
</dbReference>
<dbReference type="PANTHER" id="PTHR42944">
    <property type="entry name" value="ADENINE DNA GLYCOSYLASE"/>
    <property type="match status" value="1"/>
</dbReference>
<keyword evidence="6" id="KW-0004">4Fe-4S</keyword>
<comment type="cofactor">
    <cofactor evidence="2">
        <name>[4Fe-4S] cluster</name>
        <dbReference type="ChEBI" id="CHEBI:49883"/>
    </cofactor>
</comment>
<comment type="catalytic activity">
    <reaction evidence="1">
        <text>Hydrolyzes free adenine bases from 7,8-dihydro-8-oxoguanine:adenine mismatched double-stranded DNA, leaving an apurinic site.</text>
        <dbReference type="EC" id="3.2.2.31"/>
    </reaction>
</comment>
<keyword evidence="8" id="KW-0227">DNA damage</keyword>
<sequence>MRSNVKSMRQPKTGKGCKPTDKIAVECRTTKEQAGMHTTQKLNPINSQGQLWFTQQEVAEFRRELLNWYDHNHRVLPWRRTPRSKKHEVDVGSTDAAGGRDAGAGPSGEEEAEPAPAELPQQQFAYWVWVSEVMLQQTQVATVIPYFKRWVAKWPTVADLAAADIDTVNTLWAGLGYYRRARYLLDGARYVVEQLGGTFPQTAHELLKIPGVGPYTSAAVASIAFGSAAAAVDGNVIRVVSRLRALPGDPTKLASTHSAMASELLDPARPGCYNQ</sequence>
<dbReference type="GO" id="GO:0006298">
    <property type="term" value="P:mismatch repair"/>
    <property type="evidence" value="ECO:0007669"/>
    <property type="project" value="TreeGrafter"/>
</dbReference>
<evidence type="ECO:0000256" key="5">
    <source>
        <dbReference type="ARBA" id="ARBA00022023"/>
    </source>
</evidence>
<evidence type="ECO:0000256" key="4">
    <source>
        <dbReference type="ARBA" id="ARBA00012045"/>
    </source>
</evidence>
<gene>
    <name evidence="16" type="ORF">Vretimale_11221</name>
</gene>
<dbReference type="GO" id="GO:0005634">
    <property type="term" value="C:nucleus"/>
    <property type="evidence" value="ECO:0007669"/>
    <property type="project" value="TreeGrafter"/>
</dbReference>
<evidence type="ECO:0000256" key="12">
    <source>
        <dbReference type="ARBA" id="ARBA00023204"/>
    </source>
</evidence>
<dbReference type="Gene3D" id="1.10.340.30">
    <property type="entry name" value="Hypothetical protein, domain 2"/>
    <property type="match status" value="1"/>
</dbReference>
<reference evidence="16" key="1">
    <citation type="journal article" date="2021" name="Proc. Natl. Acad. Sci. U.S.A.">
        <title>Three genomes in the algal genus Volvox reveal the fate of a haploid sex-determining region after a transition to homothallism.</title>
        <authorList>
            <person name="Yamamoto K."/>
            <person name="Hamaji T."/>
            <person name="Kawai-Toyooka H."/>
            <person name="Matsuzaki R."/>
            <person name="Takahashi F."/>
            <person name="Nishimura Y."/>
            <person name="Kawachi M."/>
            <person name="Noguchi H."/>
            <person name="Minakuchi Y."/>
            <person name="Umen J.G."/>
            <person name="Toyoda A."/>
            <person name="Nozaki H."/>
        </authorList>
    </citation>
    <scope>NUCLEOTIDE SEQUENCE</scope>
    <source>
        <strain evidence="16">NIES-3785</strain>
    </source>
</reference>
<evidence type="ECO:0000256" key="3">
    <source>
        <dbReference type="ARBA" id="ARBA00008343"/>
    </source>
</evidence>
<dbReference type="SUPFAM" id="SSF48150">
    <property type="entry name" value="DNA-glycosylase"/>
    <property type="match status" value="1"/>
</dbReference>
<evidence type="ECO:0000256" key="6">
    <source>
        <dbReference type="ARBA" id="ARBA00022485"/>
    </source>
</evidence>
<feature type="domain" description="HhH-GPD" evidence="15">
    <location>
        <begin position="134"/>
        <end position="275"/>
    </location>
</feature>